<dbReference type="GeneID" id="28800823"/>
<feature type="region of interest" description="Disordered" evidence="2">
    <location>
        <begin position="299"/>
        <end position="349"/>
    </location>
</feature>
<dbReference type="Pfam" id="PF02195">
    <property type="entry name" value="ParB_N"/>
    <property type="match status" value="1"/>
</dbReference>
<evidence type="ECO:0000313" key="5">
    <source>
        <dbReference type="Proteomes" id="UP000203985"/>
    </source>
</evidence>
<dbReference type="InterPro" id="IPR003115">
    <property type="entry name" value="ParB_N"/>
</dbReference>
<keyword evidence="5" id="KW-1185">Reference proteome</keyword>
<dbReference type="GO" id="GO:0007059">
    <property type="term" value="P:chromosome segregation"/>
    <property type="evidence" value="ECO:0007669"/>
    <property type="project" value="UniProtKB-KW"/>
</dbReference>
<dbReference type="InterPro" id="IPR004437">
    <property type="entry name" value="ParB/RepB/Spo0J"/>
</dbReference>
<dbReference type="KEGG" id="vg:28800823"/>
<dbReference type="PANTHER" id="PTHR33375:SF1">
    <property type="entry name" value="CHROMOSOME-PARTITIONING PROTEIN PARB-RELATED"/>
    <property type="match status" value="1"/>
</dbReference>
<dbReference type="OrthoDB" id="9741at10239"/>
<proteinExistence type="predicted"/>
<evidence type="ECO:0000313" key="4">
    <source>
        <dbReference type="EMBL" id="ANA85446.1"/>
    </source>
</evidence>
<dbReference type="GO" id="GO:0003677">
    <property type="term" value="F:DNA binding"/>
    <property type="evidence" value="ECO:0007669"/>
    <property type="project" value="InterPro"/>
</dbReference>
<dbReference type="RefSeq" id="YP_009275618.1">
    <property type="nucleotide sequence ID" value="NC_030930.1"/>
</dbReference>
<name>A0A160DCL1_9CAUD</name>
<dbReference type="SUPFAM" id="SSF110849">
    <property type="entry name" value="ParB/Sulfiredoxin"/>
    <property type="match status" value="1"/>
</dbReference>
<dbReference type="NCBIfam" id="TIGR00180">
    <property type="entry name" value="parB_part"/>
    <property type="match status" value="1"/>
</dbReference>
<organism evidence="4 5">
    <name type="scientific">Gordonia phage Bowser</name>
    <dbReference type="NCBI Taxonomy" id="1838063"/>
    <lineage>
        <taxon>Viruses</taxon>
        <taxon>Duplodnaviria</taxon>
        <taxon>Heunggongvirae</taxon>
        <taxon>Uroviricota</taxon>
        <taxon>Caudoviricetes</taxon>
        <taxon>Bowservirus</taxon>
        <taxon>Bowservirus bowser</taxon>
    </lineage>
</organism>
<evidence type="ECO:0000256" key="2">
    <source>
        <dbReference type="SAM" id="MobiDB-lite"/>
    </source>
</evidence>
<dbReference type="InterPro" id="IPR050336">
    <property type="entry name" value="Chromosome_partition/occlusion"/>
</dbReference>
<dbReference type="InterPro" id="IPR041468">
    <property type="entry name" value="HTH_ParB/Spo0J"/>
</dbReference>
<dbReference type="PANTHER" id="PTHR33375">
    <property type="entry name" value="CHROMOSOME-PARTITIONING PROTEIN PARB-RELATED"/>
    <property type="match status" value="1"/>
</dbReference>
<evidence type="ECO:0000256" key="1">
    <source>
        <dbReference type="ARBA" id="ARBA00022829"/>
    </source>
</evidence>
<feature type="compositionally biased region" description="Basic and acidic residues" evidence="2">
    <location>
        <begin position="338"/>
        <end position="349"/>
    </location>
</feature>
<keyword evidence="1" id="KW-0159">Chromosome partition</keyword>
<dbReference type="Gene3D" id="3.90.1530.30">
    <property type="match status" value="1"/>
</dbReference>
<gene>
    <name evidence="4" type="primary">51</name>
    <name evidence="4" type="ORF">BOWSER_51</name>
</gene>
<protein>
    <submittedName>
        <fullName evidence="4">ParB-like nuclease domain protein</fullName>
    </submittedName>
</protein>
<dbReference type="EMBL" id="KU998235">
    <property type="protein sequence ID" value="ANA85446.1"/>
    <property type="molecule type" value="Genomic_DNA"/>
</dbReference>
<evidence type="ECO:0000259" key="3">
    <source>
        <dbReference type="SMART" id="SM00470"/>
    </source>
</evidence>
<dbReference type="SMART" id="SM00470">
    <property type="entry name" value="ParB"/>
    <property type="match status" value="1"/>
</dbReference>
<accession>A0A160DCL1</accession>
<dbReference type="InterPro" id="IPR036086">
    <property type="entry name" value="ParB/Sulfiredoxin_sf"/>
</dbReference>
<dbReference type="Gene3D" id="1.10.10.2830">
    <property type="match status" value="1"/>
</dbReference>
<dbReference type="Proteomes" id="UP000203985">
    <property type="component" value="Segment"/>
</dbReference>
<feature type="domain" description="ParB-like N-terminal" evidence="3">
    <location>
        <begin position="9"/>
        <end position="100"/>
    </location>
</feature>
<reference evidence="4 5" key="1">
    <citation type="submission" date="2016-03" db="EMBL/GenBank/DDBJ databases">
        <authorList>
            <person name="Montgomery M.T."/>
            <person name="Guerrero C.A."/>
            <person name="Mavrich T.N."/>
            <person name="Pope W.H."/>
            <person name="Garlena R.A."/>
            <person name="Russell D.A."/>
            <person name="Jacobs-Sera D."/>
            <person name="Hendrix R.W."/>
            <person name="Hatfull G.F."/>
        </authorList>
    </citation>
    <scope>NUCLEOTIDE SEQUENCE [LARGE SCALE GENOMIC DNA]</scope>
</reference>
<dbReference type="Pfam" id="PF17762">
    <property type="entry name" value="HTH_ParB"/>
    <property type="match status" value="1"/>
</dbReference>
<dbReference type="SUPFAM" id="SSF109709">
    <property type="entry name" value="KorB DNA-binding domain-like"/>
    <property type="match status" value="1"/>
</dbReference>
<sequence>MSTNPIQQVDLKPSQLVPHASNIRSGVGDITGLTASIVAQGVLQPLTVVPNGKPDRYVIIAGHRRHAAALAGKLKTVPCVVRHDLTDEADQIAAMIAENVERADLTPVEEARGVMALFDLGESQNSIAARTGMSVKRIRVRKKIGNLPDEVKARITEHKVSLDDAAFIADHSSNANDLAELEDALGTNNWAVAKQKQLDRVAERKRVANIRKEAEAAGFEIVTDWARHREITAEAAKTLNISAADVDRERKDFVWPVAPEVLEQAQSENTIAFLHIATSKSLVVGGKWVSEMLVVLSAPSSTPARDGQEPTETLPATGDDGAEPDHTPADAAAAGTRTEQREAAEREAQERRAELKAAAKVRTEWVRDLIADGDDETAKKATAVAARHGGFGEFEFIDAWPFLRGVNSAPPVPLDEAVREWFTTSKPASVLLALLWTSIFHEPAQILGHGHLDNIEPEELQFAVAYGEMLTDLGYVLSDIETGVLDNARAQIAAEEAGDED</sequence>